<evidence type="ECO:0000313" key="3">
    <source>
        <dbReference type="EMBL" id="XBX74516.1"/>
    </source>
</evidence>
<evidence type="ECO:0000256" key="1">
    <source>
        <dbReference type="SAM" id="Phobius"/>
    </source>
</evidence>
<feature type="domain" description="Inner membrane protein YgaP-like transmembrane" evidence="2">
    <location>
        <begin position="6"/>
        <end position="58"/>
    </location>
</feature>
<keyword evidence="1" id="KW-1133">Transmembrane helix</keyword>
<evidence type="ECO:0000259" key="2">
    <source>
        <dbReference type="Pfam" id="PF11127"/>
    </source>
</evidence>
<organism evidence="3">
    <name type="scientific">Proteinivorax tanatarense</name>
    <dbReference type="NCBI Taxonomy" id="1260629"/>
    <lineage>
        <taxon>Bacteria</taxon>
        <taxon>Bacillati</taxon>
        <taxon>Bacillota</taxon>
        <taxon>Clostridia</taxon>
        <taxon>Eubacteriales</taxon>
        <taxon>Proteinivoracaceae</taxon>
        <taxon>Proteinivorax</taxon>
    </lineage>
</organism>
<keyword evidence="1 3" id="KW-0812">Transmembrane</keyword>
<dbReference type="InterPro" id="IPR021309">
    <property type="entry name" value="YgaP-like_TM"/>
</dbReference>
<keyword evidence="1" id="KW-0472">Membrane</keyword>
<accession>A0AAU7VKY9</accession>
<protein>
    <submittedName>
        <fullName evidence="3">YgaP-like transmembrane domain</fullName>
    </submittedName>
</protein>
<gene>
    <name evidence="3" type="ORF">PRVXT_002560</name>
</gene>
<dbReference type="Pfam" id="PF11127">
    <property type="entry name" value="YgaP-like_TM"/>
    <property type="match status" value="1"/>
</dbReference>
<sequence>MELNFRRNIGDTERIMRAGLGLILFVAGALNLFNLHLFLAYFLMIAGLVNLTEGIFRY</sequence>
<reference evidence="3" key="1">
    <citation type="journal article" date="2013" name="Extremophiles">
        <title>Proteinivorax tanatarense gen. nov., sp. nov., an anaerobic, haloalkaliphilic, proteolytic bacterium isolated from a decaying algal bloom, and proposal of Proteinivoraceae fam. nov.</title>
        <authorList>
            <person name="Kevbrin V."/>
            <person name="Boltyanskaya Y."/>
            <person name="Zhilina T."/>
            <person name="Kolganova T."/>
            <person name="Lavrentjeva E."/>
            <person name="Kuznetsov B."/>
        </authorList>
    </citation>
    <scope>NUCLEOTIDE SEQUENCE</scope>
    <source>
        <strain evidence="3">Z-910T</strain>
    </source>
</reference>
<feature type="transmembrane region" description="Helical" evidence="1">
    <location>
        <begin position="15"/>
        <end position="33"/>
    </location>
</feature>
<name>A0AAU7VKY9_9FIRM</name>
<reference evidence="3" key="2">
    <citation type="submission" date="2024-06" db="EMBL/GenBank/DDBJ databases">
        <authorList>
            <person name="Petrova K.O."/>
            <person name="Toshchakov S.V."/>
            <person name="Boltjanskaja Y.V."/>
            <person name="Kevbrin V."/>
        </authorList>
    </citation>
    <scope>NUCLEOTIDE SEQUENCE</scope>
    <source>
        <strain evidence="3">Z-910T</strain>
    </source>
</reference>
<proteinExistence type="predicted"/>
<dbReference type="AlphaFoldDB" id="A0AAU7VKY9"/>
<dbReference type="EMBL" id="CP158367">
    <property type="protein sequence ID" value="XBX74516.1"/>
    <property type="molecule type" value="Genomic_DNA"/>
</dbReference>
<dbReference type="RefSeq" id="WP_350343268.1">
    <property type="nucleotide sequence ID" value="NZ_CP158367.1"/>
</dbReference>